<evidence type="ECO:0000313" key="1">
    <source>
        <dbReference type="EMBL" id="MEQ2197395.1"/>
    </source>
</evidence>
<accession>A0ABV0QNL1</accession>
<sequence>MLCLGDIAHSIFSFFNFAHTPAMDDRAAVDISAFIVGRRRKAGKHHSKCSTFGKWSVAPGGLDCGSGRVTSMSPDVVPFKHTCCLVNDLFFLNQKVQVQVKSYL</sequence>
<proteinExistence type="predicted"/>
<dbReference type="EMBL" id="JAHRIN010017607">
    <property type="protein sequence ID" value="MEQ2197395.1"/>
    <property type="molecule type" value="Genomic_DNA"/>
</dbReference>
<reference evidence="1 2" key="1">
    <citation type="submission" date="2021-06" db="EMBL/GenBank/DDBJ databases">
        <authorList>
            <person name="Palmer J.M."/>
        </authorList>
    </citation>
    <scope>NUCLEOTIDE SEQUENCE [LARGE SCALE GENOMIC DNA]</scope>
    <source>
        <strain evidence="1 2">XC_2019</strain>
        <tissue evidence="1">Muscle</tissue>
    </source>
</reference>
<name>A0ABV0QNL1_9TELE</name>
<keyword evidence="2" id="KW-1185">Reference proteome</keyword>
<dbReference type="Proteomes" id="UP001434883">
    <property type="component" value="Unassembled WGS sequence"/>
</dbReference>
<organism evidence="1 2">
    <name type="scientific">Xenoophorus captivus</name>
    <dbReference type="NCBI Taxonomy" id="1517983"/>
    <lineage>
        <taxon>Eukaryota</taxon>
        <taxon>Metazoa</taxon>
        <taxon>Chordata</taxon>
        <taxon>Craniata</taxon>
        <taxon>Vertebrata</taxon>
        <taxon>Euteleostomi</taxon>
        <taxon>Actinopterygii</taxon>
        <taxon>Neopterygii</taxon>
        <taxon>Teleostei</taxon>
        <taxon>Neoteleostei</taxon>
        <taxon>Acanthomorphata</taxon>
        <taxon>Ovalentaria</taxon>
        <taxon>Atherinomorphae</taxon>
        <taxon>Cyprinodontiformes</taxon>
        <taxon>Goodeidae</taxon>
        <taxon>Xenoophorus</taxon>
    </lineage>
</organism>
<protein>
    <submittedName>
        <fullName evidence="1">Uncharacterized protein</fullName>
    </submittedName>
</protein>
<gene>
    <name evidence="1" type="ORF">XENOCAPTIV_028792</name>
</gene>
<comment type="caution">
    <text evidence="1">The sequence shown here is derived from an EMBL/GenBank/DDBJ whole genome shotgun (WGS) entry which is preliminary data.</text>
</comment>
<evidence type="ECO:0000313" key="2">
    <source>
        <dbReference type="Proteomes" id="UP001434883"/>
    </source>
</evidence>